<dbReference type="InterPro" id="IPR002502">
    <property type="entry name" value="Amidase_domain"/>
</dbReference>
<reference evidence="4 5" key="1">
    <citation type="submission" date="2014-09" db="EMBL/GenBank/DDBJ databases">
        <title>Draft Genome Sequence of Porphyromonas macacae COT-192_OH2859.</title>
        <authorList>
            <person name="Wallis C."/>
            <person name="Deusch O."/>
            <person name="O'Flynn C."/>
            <person name="Davis I."/>
            <person name="Horsfall A."/>
            <person name="Kirkwood N."/>
            <person name="Harris S."/>
            <person name="Eisen J.A."/>
            <person name="Coil D.A."/>
            <person name="Darling A.E."/>
            <person name="Jospin G."/>
            <person name="Alexiev A."/>
        </authorList>
    </citation>
    <scope>NUCLEOTIDE SEQUENCE [LARGE SCALE GENOMIC DNA]</scope>
    <source>
        <strain evidence="5">COT-192 OH2859</strain>
    </source>
</reference>
<proteinExistence type="inferred from homology"/>
<dbReference type="SMART" id="SM00644">
    <property type="entry name" value="Ami_2"/>
    <property type="match status" value="1"/>
</dbReference>
<dbReference type="AlphaFoldDB" id="A0A0A2ECV8"/>
<dbReference type="SMART" id="SM00701">
    <property type="entry name" value="PGRP"/>
    <property type="match status" value="1"/>
</dbReference>
<evidence type="ECO:0000259" key="3">
    <source>
        <dbReference type="SMART" id="SM00701"/>
    </source>
</evidence>
<dbReference type="Proteomes" id="UP000030103">
    <property type="component" value="Unassembled WGS sequence"/>
</dbReference>
<dbReference type="FunFam" id="3.40.80.10:FF:000008">
    <property type="entry name" value="N-acetylmuramoyl-L-alanine amidase"/>
    <property type="match status" value="1"/>
</dbReference>
<gene>
    <name evidence="4" type="ORF">HQ47_01740</name>
</gene>
<dbReference type="Gene3D" id="3.40.80.10">
    <property type="entry name" value="Peptidoglycan recognition protein-like"/>
    <property type="match status" value="1"/>
</dbReference>
<dbReference type="GO" id="GO:0008745">
    <property type="term" value="F:N-acetylmuramoyl-L-alanine amidase activity"/>
    <property type="evidence" value="ECO:0007669"/>
    <property type="project" value="InterPro"/>
</dbReference>
<protein>
    <submittedName>
        <fullName evidence="4">N-acetylmuramoyl-L-alanine amidase</fullName>
    </submittedName>
</protein>
<name>A0A0A2ECV8_9PORP</name>
<evidence type="ECO:0000256" key="1">
    <source>
        <dbReference type="ARBA" id="ARBA00007553"/>
    </source>
</evidence>
<dbReference type="Pfam" id="PF01510">
    <property type="entry name" value="Amidase_2"/>
    <property type="match status" value="1"/>
</dbReference>
<evidence type="ECO:0000313" key="4">
    <source>
        <dbReference type="EMBL" id="KGN75432.1"/>
    </source>
</evidence>
<evidence type="ECO:0000313" key="5">
    <source>
        <dbReference type="Proteomes" id="UP000030103"/>
    </source>
</evidence>
<dbReference type="InterPro" id="IPR018247">
    <property type="entry name" value="EF_Hand_1_Ca_BS"/>
</dbReference>
<comment type="similarity">
    <text evidence="1">Belongs to the N-acetylmuramoyl-L-alanine amidase 2 family.</text>
</comment>
<dbReference type="InterPro" id="IPR006619">
    <property type="entry name" value="PGRP_domain_met/bac"/>
</dbReference>
<dbReference type="PANTHER" id="PTHR11022:SF41">
    <property type="entry name" value="PEPTIDOGLYCAN-RECOGNITION PROTEIN LC-RELATED"/>
    <property type="match status" value="1"/>
</dbReference>
<feature type="domain" description="N-acetylmuramoyl-L-alanine amidase" evidence="2">
    <location>
        <begin position="1"/>
        <end position="129"/>
    </location>
</feature>
<dbReference type="CDD" id="cd06583">
    <property type="entry name" value="PGRP"/>
    <property type="match status" value="1"/>
</dbReference>
<dbReference type="EMBL" id="JRFA01000006">
    <property type="protein sequence ID" value="KGN75432.1"/>
    <property type="molecule type" value="Genomic_DNA"/>
</dbReference>
<dbReference type="InterPro" id="IPR036505">
    <property type="entry name" value="Amidase/PGRP_sf"/>
</dbReference>
<dbReference type="PANTHER" id="PTHR11022">
    <property type="entry name" value="PEPTIDOGLYCAN RECOGNITION PROTEIN"/>
    <property type="match status" value="1"/>
</dbReference>
<dbReference type="GO" id="GO:0009253">
    <property type="term" value="P:peptidoglycan catabolic process"/>
    <property type="evidence" value="ECO:0007669"/>
    <property type="project" value="InterPro"/>
</dbReference>
<comment type="caution">
    <text evidence="4">The sequence shown here is derived from an EMBL/GenBank/DDBJ whole genome shotgun (WGS) entry which is preliminary data.</text>
</comment>
<feature type="domain" description="Peptidoglycan recognition protein family" evidence="3">
    <location>
        <begin position="2"/>
        <end position="121"/>
    </location>
</feature>
<dbReference type="SUPFAM" id="SSF55846">
    <property type="entry name" value="N-acetylmuramoyl-L-alanine amidase-like"/>
    <property type="match status" value="1"/>
</dbReference>
<organism evidence="4 5">
    <name type="scientific">Porphyromonas macacae</name>
    <dbReference type="NCBI Taxonomy" id="28115"/>
    <lineage>
        <taxon>Bacteria</taxon>
        <taxon>Pseudomonadati</taxon>
        <taxon>Bacteroidota</taxon>
        <taxon>Bacteroidia</taxon>
        <taxon>Bacteroidales</taxon>
        <taxon>Porphyromonadaceae</taxon>
        <taxon>Porphyromonas</taxon>
    </lineage>
</organism>
<keyword evidence="5" id="KW-1185">Reference proteome</keyword>
<evidence type="ECO:0000259" key="2">
    <source>
        <dbReference type="SMART" id="SM00644"/>
    </source>
</evidence>
<dbReference type="GO" id="GO:0008270">
    <property type="term" value="F:zinc ion binding"/>
    <property type="evidence" value="ECO:0007669"/>
    <property type="project" value="InterPro"/>
</dbReference>
<dbReference type="RefSeq" id="WP_036872884.1">
    <property type="nucleotide sequence ID" value="NZ_JRFA01000006.1"/>
</dbReference>
<sequence>MKSESIKYIVLHCSATPCNKRYDKEQMLRDHKNRGFYTWDYHYYVRRDGTLENLRPPTEAGAHVRGYNTCSIGICYEGGLLPGGQPADTRTREQRRTLRRLVAGLRLRYPKAMITGHRDLSPDRNGNGIIEETEWLKLCPCFDAAAEYEWL</sequence>
<accession>A0A0A2ECV8</accession>
<dbReference type="InterPro" id="IPR015510">
    <property type="entry name" value="PGRP"/>
</dbReference>
<dbReference type="OrthoDB" id="1037861at2"/>
<dbReference type="PROSITE" id="PS00018">
    <property type="entry name" value="EF_HAND_1"/>
    <property type="match status" value="1"/>
</dbReference>
<dbReference type="eggNOG" id="COG3023">
    <property type="taxonomic scope" value="Bacteria"/>
</dbReference>
<dbReference type="STRING" id="28115.HQ47_01740"/>